<dbReference type="PROSITE" id="PS51898">
    <property type="entry name" value="TYR_RECOMBINASE"/>
    <property type="match status" value="1"/>
</dbReference>
<sequence length="1330" mass="152853">MSGYQGPNPRQIMPVKPTKCEDDETDIKKYFTRVGPIIGFLYLLQRCLNCGFISSSDFFKPIFGNIRNPIIIFWMNVLDPPAIVVEWENQQLDQHAGYPLPVPENQPAKSDAVLPFMKNLLNQTARTPEEQQHQQQIASAQLLIEQYYDEKVADYDPTGKHPTKYELEALEDRIQATLGLEINKKGAVEKAGDLDLEFEAEVCKLAVDCQRASAAAIASLATNDAESATEWILTSHHLARIIAGKSQQRREQALAPPMFRGLLGPDVSASDVFGKKSKEKLKEQAKTTKLIEHPKEISATNLKPVVQPAQQQQGSFNSFRSWGRGRGGPYKRDLNPKIIRTNCCHNSLHSCKTRRHHRPSNLHNNRNRNESKLLRTLRLTKKNRKLKILRARVRRHNDQPIINQKEVQKEGIMPQYSMDLGRTSVPDRLMARLDQWDKIGGTQMIIRGAQPEWISPAAPLFLQSQQQPRQFRGTLEQEKEYMNQLEKELSSGVVKEMDSVQVFNPTFLVPRQDGRLRKILDCRKINLLTQPAHFKMDGPEELRQILQESDYATILDIKDAFHHVHVSPNLQPFLGFQFKNKSYTYLGLPFGWRRSPLLFSKTLAIAIRAIREKWKLKIQNYMDDIILIHQSKQQLKQMTLEIISFLSNLGWRLSPTKCVITPKKCFQYLGWSFQTQSMEVTMTQTRRRSMKHKLKEWIRMTNENQIVTIRSLASLIGEINYLRFQFPQISLWMNAINRLKTRAIAKGGWDASVRLQKQILGNLQTILILIKQNKPRQMKDRTPDSTLTTDASEDGWGMTLEHNQEQIMDAGQWLGSWHLHSSNQRELAAVLLSLRLYKEVIVKWKIKCILLKTDNTTTEFSIRRWRAASAILHLVREIFLLLDSLNLTIQTEHLPGLQNTTADALSRLCWIGDYMINPYLLTETLHQINFHPTLDAFAHRTNRQLDRYCSPQRDRKAFAINAMNIPWKGEELLLHPPIGLIPKVIQKLIRDKAAAVLILPRWPIGTSPNSRQIYETRAETSSRNNRADKDKYKDGEQLYRQLAESTNLSQIAIDTLIADQNIETWRKRRAGLTPLAQYIKEKGISVKELLGTKPDIELVNALAWYKSRGGPKLQKRMKNMKMHCGVVLSQFSQMNDVNNSPLIKTFSKGEGLQIQSKPRYPTIWNLQILFNYINTHQPLTSEEIQQTAMAMIVAFCAARMTELVQMKVSEIVQEQHSITLQTQTSKGKQIIKHTITFRKRIGRCCPVKTLLSWTAQREKDSIIHDQIWHNLSKKAPATPQYCSHQLTNIIRKAGIKSPYTGPTIRHAMMTRLRAAGATQPERSICITDIE</sequence>
<dbReference type="PANTHER" id="PTHR33050">
    <property type="entry name" value="REVERSE TRANSCRIPTASE DOMAIN-CONTAINING PROTEIN"/>
    <property type="match status" value="1"/>
</dbReference>
<feature type="domain" description="Reverse transcriptase" evidence="3">
    <location>
        <begin position="490"/>
        <end position="673"/>
    </location>
</feature>
<dbReference type="InterPro" id="IPR052055">
    <property type="entry name" value="Hepadnavirus_pol/RT"/>
</dbReference>
<dbReference type="PROSITE" id="PS50878">
    <property type="entry name" value="RT_POL"/>
    <property type="match status" value="1"/>
</dbReference>
<evidence type="ECO:0000256" key="1">
    <source>
        <dbReference type="ARBA" id="ARBA00023172"/>
    </source>
</evidence>
<protein>
    <submittedName>
        <fullName evidence="5">Putative Transposon Tf2-6 polyprotein</fullName>
    </submittedName>
</protein>
<dbReference type="GO" id="GO:0003677">
    <property type="term" value="F:DNA binding"/>
    <property type="evidence" value="ECO:0007669"/>
    <property type="project" value="InterPro"/>
</dbReference>
<feature type="region of interest" description="Disordered" evidence="2">
    <location>
        <begin position="306"/>
        <end position="334"/>
    </location>
</feature>
<dbReference type="Gene3D" id="3.30.420.10">
    <property type="entry name" value="Ribonuclease H-like superfamily/Ribonuclease H"/>
    <property type="match status" value="1"/>
</dbReference>
<dbReference type="Gene3D" id="1.10.443.10">
    <property type="entry name" value="Intergrase catalytic core"/>
    <property type="match status" value="1"/>
</dbReference>
<comment type="caution">
    <text evidence="5">The sequence shown here is derived from an EMBL/GenBank/DDBJ whole genome shotgun (WGS) entry which is preliminary data.</text>
</comment>
<feature type="domain" description="Tyr recombinase" evidence="4">
    <location>
        <begin position="1156"/>
        <end position="1330"/>
    </location>
</feature>
<dbReference type="InterPro" id="IPR000477">
    <property type="entry name" value="RT_dom"/>
</dbReference>
<dbReference type="EMBL" id="SNRW01000498">
    <property type="protein sequence ID" value="KAA6400801.1"/>
    <property type="molecule type" value="Genomic_DNA"/>
</dbReference>
<dbReference type="InterPro" id="IPR043502">
    <property type="entry name" value="DNA/RNA_pol_sf"/>
</dbReference>
<name>A0A5J4X0T7_9EUKA</name>
<organism evidence="5 6">
    <name type="scientific">Streblomastix strix</name>
    <dbReference type="NCBI Taxonomy" id="222440"/>
    <lineage>
        <taxon>Eukaryota</taxon>
        <taxon>Metamonada</taxon>
        <taxon>Preaxostyla</taxon>
        <taxon>Oxymonadida</taxon>
        <taxon>Streblomastigidae</taxon>
        <taxon>Streblomastix</taxon>
    </lineage>
</organism>
<evidence type="ECO:0000259" key="3">
    <source>
        <dbReference type="PROSITE" id="PS50878"/>
    </source>
</evidence>
<dbReference type="Gene3D" id="3.10.10.10">
    <property type="entry name" value="HIV Type 1 Reverse Transcriptase, subunit A, domain 1"/>
    <property type="match status" value="1"/>
</dbReference>
<dbReference type="InterPro" id="IPR043128">
    <property type="entry name" value="Rev_trsase/Diguanyl_cyclase"/>
</dbReference>
<dbReference type="InterPro" id="IPR002104">
    <property type="entry name" value="Integrase_catalytic"/>
</dbReference>
<proteinExistence type="predicted"/>
<accession>A0A5J4X0T7</accession>
<feature type="compositionally biased region" description="Polar residues" evidence="2">
    <location>
        <begin position="308"/>
        <end position="320"/>
    </location>
</feature>
<dbReference type="InterPro" id="IPR013762">
    <property type="entry name" value="Integrase-like_cat_sf"/>
</dbReference>
<dbReference type="Proteomes" id="UP000324800">
    <property type="component" value="Unassembled WGS sequence"/>
</dbReference>
<keyword evidence="1" id="KW-0233">DNA recombination</keyword>
<dbReference type="CDD" id="cd09275">
    <property type="entry name" value="RNase_HI_RT_DIRS1"/>
    <property type="match status" value="1"/>
</dbReference>
<dbReference type="SUPFAM" id="SSF56349">
    <property type="entry name" value="DNA breaking-rejoining enzymes"/>
    <property type="match status" value="1"/>
</dbReference>
<reference evidence="5 6" key="1">
    <citation type="submission" date="2019-03" db="EMBL/GenBank/DDBJ databases">
        <title>Single cell metagenomics reveals metabolic interactions within the superorganism composed of flagellate Streblomastix strix and complex community of Bacteroidetes bacteria on its surface.</title>
        <authorList>
            <person name="Treitli S.C."/>
            <person name="Kolisko M."/>
            <person name="Husnik F."/>
            <person name="Keeling P."/>
            <person name="Hampl V."/>
        </authorList>
    </citation>
    <scope>NUCLEOTIDE SEQUENCE [LARGE SCALE GENOMIC DNA]</scope>
    <source>
        <strain evidence="5">ST1C</strain>
    </source>
</reference>
<dbReference type="Gene3D" id="3.30.70.270">
    <property type="match status" value="1"/>
</dbReference>
<dbReference type="InterPro" id="IPR011010">
    <property type="entry name" value="DNA_brk_join_enz"/>
</dbReference>
<dbReference type="OrthoDB" id="10025340at2759"/>
<gene>
    <name evidence="5" type="ORF">EZS28_003675</name>
</gene>
<dbReference type="GO" id="GO:0006310">
    <property type="term" value="P:DNA recombination"/>
    <property type="evidence" value="ECO:0007669"/>
    <property type="project" value="UniProtKB-KW"/>
</dbReference>
<dbReference type="SUPFAM" id="SSF56672">
    <property type="entry name" value="DNA/RNA polymerases"/>
    <property type="match status" value="1"/>
</dbReference>
<evidence type="ECO:0000313" key="6">
    <source>
        <dbReference type="Proteomes" id="UP000324800"/>
    </source>
</evidence>
<evidence type="ECO:0000256" key="2">
    <source>
        <dbReference type="SAM" id="MobiDB-lite"/>
    </source>
</evidence>
<dbReference type="Pfam" id="PF00078">
    <property type="entry name" value="RVT_1"/>
    <property type="match status" value="1"/>
</dbReference>
<dbReference type="InterPro" id="IPR036397">
    <property type="entry name" value="RNaseH_sf"/>
</dbReference>
<evidence type="ECO:0000313" key="5">
    <source>
        <dbReference type="EMBL" id="KAA6400801.1"/>
    </source>
</evidence>
<evidence type="ECO:0000259" key="4">
    <source>
        <dbReference type="PROSITE" id="PS51898"/>
    </source>
</evidence>
<dbReference type="PANTHER" id="PTHR33050:SF7">
    <property type="entry name" value="RIBONUCLEASE H"/>
    <property type="match status" value="1"/>
</dbReference>
<dbReference type="GO" id="GO:0015074">
    <property type="term" value="P:DNA integration"/>
    <property type="evidence" value="ECO:0007669"/>
    <property type="project" value="InterPro"/>
</dbReference>
<dbReference type="Pfam" id="PF00589">
    <property type="entry name" value="Phage_integrase"/>
    <property type="match status" value="1"/>
</dbReference>